<dbReference type="Proteomes" id="UP001153737">
    <property type="component" value="Chromosome 12"/>
</dbReference>
<reference evidence="2" key="1">
    <citation type="submission" date="2022-01" db="EMBL/GenBank/DDBJ databases">
        <authorList>
            <person name="King R."/>
        </authorList>
    </citation>
    <scope>NUCLEOTIDE SEQUENCE</scope>
</reference>
<protein>
    <submittedName>
        <fullName evidence="2">Uncharacterized protein</fullName>
    </submittedName>
</protein>
<evidence type="ECO:0000313" key="2">
    <source>
        <dbReference type="EMBL" id="CAG9815496.1"/>
    </source>
</evidence>
<evidence type="ECO:0000313" key="3">
    <source>
        <dbReference type="Proteomes" id="UP001153737"/>
    </source>
</evidence>
<proteinExistence type="predicted"/>
<dbReference type="AlphaFoldDB" id="A0A9N9SDF2"/>
<feature type="compositionally biased region" description="Basic and acidic residues" evidence="1">
    <location>
        <begin position="14"/>
        <end position="26"/>
    </location>
</feature>
<name>A0A9N9SDF2_PHACE</name>
<feature type="compositionally biased region" description="Polar residues" evidence="1">
    <location>
        <begin position="1"/>
        <end position="10"/>
    </location>
</feature>
<dbReference type="EMBL" id="OU896718">
    <property type="protein sequence ID" value="CAG9815496.1"/>
    <property type="molecule type" value="Genomic_DNA"/>
</dbReference>
<gene>
    <name evidence="2" type="ORF">PHAECO_LOCUS3090</name>
</gene>
<reference evidence="2" key="2">
    <citation type="submission" date="2022-10" db="EMBL/GenBank/DDBJ databases">
        <authorList>
            <consortium name="ENA_rothamsted_submissions"/>
            <consortium name="culmorum"/>
            <person name="King R."/>
        </authorList>
    </citation>
    <scope>NUCLEOTIDE SEQUENCE</scope>
</reference>
<accession>A0A9N9SDF2</accession>
<feature type="region of interest" description="Disordered" evidence="1">
    <location>
        <begin position="1"/>
        <end position="58"/>
    </location>
</feature>
<organism evidence="2 3">
    <name type="scientific">Phaedon cochleariae</name>
    <name type="common">Mustard beetle</name>
    <dbReference type="NCBI Taxonomy" id="80249"/>
    <lineage>
        <taxon>Eukaryota</taxon>
        <taxon>Metazoa</taxon>
        <taxon>Ecdysozoa</taxon>
        <taxon>Arthropoda</taxon>
        <taxon>Hexapoda</taxon>
        <taxon>Insecta</taxon>
        <taxon>Pterygota</taxon>
        <taxon>Neoptera</taxon>
        <taxon>Endopterygota</taxon>
        <taxon>Coleoptera</taxon>
        <taxon>Polyphaga</taxon>
        <taxon>Cucujiformia</taxon>
        <taxon>Chrysomeloidea</taxon>
        <taxon>Chrysomelidae</taxon>
        <taxon>Chrysomelinae</taxon>
        <taxon>Chrysomelini</taxon>
        <taxon>Phaedon</taxon>
    </lineage>
</organism>
<dbReference type="OrthoDB" id="7486222at2759"/>
<evidence type="ECO:0000256" key="1">
    <source>
        <dbReference type="SAM" id="MobiDB-lite"/>
    </source>
</evidence>
<keyword evidence="3" id="KW-1185">Reference proteome</keyword>
<sequence>MSGTEEQTPTMEVDPDHRTSTKDVRCPDVPSTSSTKKRRNDESTIVVDPNDESREVGTAKKPRIEIDEDQKRKCITAIVNSYLTLYSTMKLPVEEFYNLDVCTQLTNILFTGYSVLRQKANGTGKAITGKSEKSGFTVIESDHRRVIVLRHMGDPALITLSVTNNEVAKSNSTNRRDNLELGW</sequence>